<comment type="caution">
    <text evidence="4">The sequence shown here is derived from an EMBL/GenBank/DDBJ whole genome shotgun (WGS) entry which is preliminary data.</text>
</comment>
<evidence type="ECO:0000313" key="5">
    <source>
        <dbReference type="Proteomes" id="UP001188597"/>
    </source>
</evidence>
<organism evidence="4 5">
    <name type="scientific">Escallonia herrerae</name>
    <dbReference type="NCBI Taxonomy" id="1293975"/>
    <lineage>
        <taxon>Eukaryota</taxon>
        <taxon>Viridiplantae</taxon>
        <taxon>Streptophyta</taxon>
        <taxon>Embryophyta</taxon>
        <taxon>Tracheophyta</taxon>
        <taxon>Spermatophyta</taxon>
        <taxon>Magnoliopsida</taxon>
        <taxon>eudicotyledons</taxon>
        <taxon>Gunneridae</taxon>
        <taxon>Pentapetalae</taxon>
        <taxon>asterids</taxon>
        <taxon>campanulids</taxon>
        <taxon>Escalloniales</taxon>
        <taxon>Escalloniaceae</taxon>
        <taxon>Escallonia</taxon>
    </lineage>
</organism>
<dbReference type="PANTHER" id="PTHR42647:SF9">
    <property type="entry name" value="S-RIBONUCLEASE BINDING PROTEIN SBP1-RELATED"/>
    <property type="match status" value="1"/>
</dbReference>
<dbReference type="PIRSF" id="PIRSF036836">
    <property type="entry name" value="RNase_bind_SBP1"/>
    <property type="match status" value="1"/>
</dbReference>
<gene>
    <name evidence="4" type="ORF">RJ639_037549</name>
</gene>
<protein>
    <submittedName>
        <fullName evidence="4">Uncharacterized protein</fullName>
    </submittedName>
</protein>
<dbReference type="EMBL" id="JAVXUP010000340">
    <property type="protein sequence ID" value="KAK3030420.1"/>
    <property type="molecule type" value="Genomic_DNA"/>
</dbReference>
<keyword evidence="5" id="KW-1185">Reference proteome</keyword>
<dbReference type="Proteomes" id="UP001188597">
    <property type="component" value="Unassembled WGS sequence"/>
</dbReference>
<keyword evidence="3" id="KW-0862">Zinc</keyword>
<proteinExistence type="predicted"/>
<dbReference type="AlphaFoldDB" id="A0AA89B706"/>
<name>A0AA89B706_9ASTE</name>
<evidence type="ECO:0000256" key="2">
    <source>
        <dbReference type="ARBA" id="ARBA00022771"/>
    </source>
</evidence>
<evidence type="ECO:0000256" key="1">
    <source>
        <dbReference type="ARBA" id="ARBA00022723"/>
    </source>
</evidence>
<reference evidence="4" key="1">
    <citation type="submission" date="2022-12" db="EMBL/GenBank/DDBJ databases">
        <title>Draft genome assemblies for two species of Escallonia (Escalloniales).</title>
        <authorList>
            <person name="Chanderbali A."/>
            <person name="Dervinis C."/>
            <person name="Anghel I."/>
            <person name="Soltis D."/>
            <person name="Soltis P."/>
            <person name="Zapata F."/>
        </authorList>
    </citation>
    <scope>NUCLEOTIDE SEQUENCE</scope>
    <source>
        <strain evidence="4">UCBG64.0493</strain>
        <tissue evidence="4">Leaf</tissue>
    </source>
</reference>
<keyword evidence="1" id="KW-0479">Metal-binding</keyword>
<evidence type="ECO:0000256" key="3">
    <source>
        <dbReference type="ARBA" id="ARBA00022833"/>
    </source>
</evidence>
<evidence type="ECO:0000313" key="4">
    <source>
        <dbReference type="EMBL" id="KAK3030420.1"/>
    </source>
</evidence>
<dbReference type="GO" id="GO:0004842">
    <property type="term" value="F:ubiquitin-protein transferase activity"/>
    <property type="evidence" value="ECO:0007669"/>
    <property type="project" value="TreeGrafter"/>
</dbReference>
<keyword evidence="2" id="KW-0863">Zinc-finger</keyword>
<dbReference type="GO" id="GO:0008270">
    <property type="term" value="F:zinc ion binding"/>
    <property type="evidence" value="ECO:0007669"/>
    <property type="project" value="UniProtKB-KW"/>
</dbReference>
<accession>A0AA89B706</accession>
<sequence length="200" mass="22709">MFGGNTYNSAVLVSLDENCLLYLANASNSLQLFENVQLGCNVDPVFVEEHNSSIFWPNKRGRESEALSRQISLSHNIYFDEADRAINIPNQNPVSTGLRLSYDDDEHNSSITSASGSVPASPSIILSLGDNIKIELGRQKDEFDQCRKKLGEKDLEIENINRKNRELFYRIKHVATEAQNWQYLAKYNESVINILKNNLR</sequence>
<dbReference type="PANTHER" id="PTHR42647">
    <property type="entry name" value="SBP (S-RIBONUCLEASE BINDING PROTEIN) FAMILY PROTEIN"/>
    <property type="match status" value="1"/>
</dbReference>